<dbReference type="GO" id="GO:0009432">
    <property type="term" value="P:SOS response"/>
    <property type="evidence" value="ECO:0007669"/>
    <property type="project" value="UniProtKB-KW"/>
</dbReference>
<keyword evidence="6 12" id="KW-0228">DNA excision</keyword>
<dbReference type="Gene3D" id="4.10.860.10">
    <property type="entry name" value="UVR domain"/>
    <property type="match status" value="1"/>
</dbReference>
<dbReference type="Pfam" id="PF04851">
    <property type="entry name" value="ResIII"/>
    <property type="match status" value="1"/>
</dbReference>
<dbReference type="Pfam" id="PF12344">
    <property type="entry name" value="UvrB"/>
    <property type="match status" value="1"/>
</dbReference>
<dbReference type="PROSITE" id="PS50151">
    <property type="entry name" value="UVR"/>
    <property type="match status" value="1"/>
</dbReference>
<keyword evidence="7" id="KW-0067">ATP-binding</keyword>
<reference evidence="16 17" key="1">
    <citation type="journal article" date="2015" name="Nature">
        <title>rRNA introns, odd ribosomes, and small enigmatic genomes across a large radiation of phyla.</title>
        <authorList>
            <person name="Brown C.T."/>
            <person name="Hug L.A."/>
            <person name="Thomas B.C."/>
            <person name="Sharon I."/>
            <person name="Castelle C.J."/>
            <person name="Singh A."/>
            <person name="Wilkins M.J."/>
            <person name="Williams K.H."/>
            <person name="Banfield J.F."/>
        </authorList>
    </citation>
    <scope>NUCLEOTIDE SEQUENCE [LARGE SCALE GENOMIC DNA]</scope>
</reference>
<accession>A0A0G0KK64</accession>
<dbReference type="Proteomes" id="UP000034231">
    <property type="component" value="Unassembled WGS sequence"/>
</dbReference>
<evidence type="ECO:0000256" key="5">
    <source>
        <dbReference type="ARBA" id="ARBA00022763"/>
    </source>
</evidence>
<evidence type="ECO:0000256" key="4">
    <source>
        <dbReference type="ARBA" id="ARBA00022741"/>
    </source>
</evidence>
<dbReference type="GO" id="GO:0009380">
    <property type="term" value="C:excinuclease repair complex"/>
    <property type="evidence" value="ECO:0007669"/>
    <property type="project" value="InterPro"/>
</dbReference>
<dbReference type="InterPro" id="IPR027417">
    <property type="entry name" value="P-loop_NTPase"/>
</dbReference>
<evidence type="ECO:0000259" key="14">
    <source>
        <dbReference type="PROSITE" id="PS51192"/>
    </source>
</evidence>
<evidence type="ECO:0000259" key="15">
    <source>
        <dbReference type="PROSITE" id="PS51194"/>
    </source>
</evidence>
<dbReference type="PROSITE" id="PS51192">
    <property type="entry name" value="HELICASE_ATP_BIND_1"/>
    <property type="match status" value="1"/>
</dbReference>
<evidence type="ECO:0000259" key="13">
    <source>
        <dbReference type="PROSITE" id="PS50151"/>
    </source>
</evidence>
<dbReference type="CDD" id="cd17916">
    <property type="entry name" value="DEXHc_UvrB"/>
    <property type="match status" value="1"/>
</dbReference>
<dbReference type="InterPro" id="IPR024759">
    <property type="entry name" value="UvrB_YAD/RRR_dom"/>
</dbReference>
<keyword evidence="12" id="KW-0742">SOS response</keyword>
<dbReference type="InterPro" id="IPR014001">
    <property type="entry name" value="Helicase_ATP-bd"/>
</dbReference>
<proteinExistence type="inferred from homology"/>
<protein>
    <recommendedName>
        <fullName evidence="11 12">UvrABC system protein B</fullName>
    </recommendedName>
</protein>
<dbReference type="SUPFAM" id="SSF46600">
    <property type="entry name" value="C-terminal UvrC-binding domain of UvrB"/>
    <property type="match status" value="1"/>
</dbReference>
<comment type="similarity">
    <text evidence="2 12">Belongs to the UvrB family.</text>
</comment>
<dbReference type="AlphaFoldDB" id="A0A0G0KK64"/>
<dbReference type="EMBL" id="LBTX01000013">
    <property type="protein sequence ID" value="KKQ49569.1"/>
    <property type="molecule type" value="Genomic_DNA"/>
</dbReference>
<comment type="caution">
    <text evidence="16">The sequence shown here is derived from an EMBL/GenBank/DDBJ whole genome shotgun (WGS) entry which is preliminary data.</text>
</comment>
<gene>
    <name evidence="16" type="ORF">US68_C0013G0009</name>
</gene>
<evidence type="ECO:0000256" key="10">
    <source>
        <dbReference type="ARBA" id="ARBA00026033"/>
    </source>
</evidence>
<organism evidence="16 17">
    <name type="scientific">Candidatus Shapirobacteria bacterium GW2011_GWE1_38_10</name>
    <dbReference type="NCBI Taxonomy" id="1618488"/>
    <lineage>
        <taxon>Bacteria</taxon>
        <taxon>Candidatus Shapironibacteriota</taxon>
    </lineage>
</organism>
<dbReference type="InterPro" id="IPR001943">
    <property type="entry name" value="UVR_dom"/>
</dbReference>
<name>A0A0G0KK64_9BACT</name>
<sequence length="659" mass="75287">MKPAGDQPAAIDKLVSNLEKGINKQTLLGVTGSGKTFTIANLIQKTQLPTLVISHNKTLAAQLYQEFKELFPQNKVSYFVSYYDYYQPEAYLPSSDTYIAKEVEINDLIDKLRLEATSNLFSGPDNIVIASVSCIYNIGDPREFGGKTLTLKIGDLWNRRDLFEQLVGLFYIRSELEFKRAQFRVRGESIEIWPSYADWIIVLEFDTEGKITKITERNPFSGHEFDLKDYQLFPAKQYVGAAGSDLKEIMAKIRSDCDMAVKKFEANKQILEAHRLRQRVDYDLEMLQEVGYVNGIENYSIYFETGRKKGDPPYTLVDYFHHLWGDNFLTVIDESHVTVPQIGGMHAGDLARKKTLVDYGFRLPSAYDNRPLKWAEFYQRIPKAIYVSATPAPFEIEDSKNNVIEQIIRPTGLLDPPVEIRQSKNQIPDLIEEIKKRMVNKERTLIITLTKKMSEELATYLADPRKTGVPIKVAYLHSDVETLERTEILDKLRSGDFDVLVGINLLREGLDLPEVSLVAILDAASQGFLRSRSSLIQIMGRASRHVEGKVILYADSVSLAMEQAIKEVNRRRLIQIQYNTDHNITPQTIIKSIRPRLIEANVKNLVITPLLEIDPSSLTPNQRKSHISKLKKEMRTYATDLDFESAIKLRDKIKEIENL</sequence>
<dbReference type="SUPFAM" id="SSF52540">
    <property type="entry name" value="P-loop containing nucleoside triphosphate hydrolases"/>
    <property type="match status" value="2"/>
</dbReference>
<dbReference type="SMART" id="SM00487">
    <property type="entry name" value="DEXDc"/>
    <property type="match status" value="1"/>
</dbReference>
<keyword evidence="5 12" id="KW-0227">DNA damage</keyword>
<dbReference type="InterPro" id="IPR004807">
    <property type="entry name" value="UvrB"/>
</dbReference>
<dbReference type="Pfam" id="PF17757">
    <property type="entry name" value="UvrB_inter"/>
    <property type="match status" value="1"/>
</dbReference>
<feature type="domain" description="Helicase ATP-binding" evidence="14">
    <location>
        <begin position="16"/>
        <end position="169"/>
    </location>
</feature>
<feature type="domain" description="UVR" evidence="13">
    <location>
        <begin position="624"/>
        <end position="659"/>
    </location>
</feature>
<keyword evidence="4" id="KW-0547">Nucleotide-binding</keyword>
<keyword evidence="3" id="KW-0963">Cytoplasm</keyword>
<dbReference type="InterPro" id="IPR041471">
    <property type="entry name" value="UvrB_inter"/>
</dbReference>
<dbReference type="GO" id="GO:0003677">
    <property type="term" value="F:DNA binding"/>
    <property type="evidence" value="ECO:0007669"/>
    <property type="project" value="InterPro"/>
</dbReference>
<dbReference type="InterPro" id="IPR001650">
    <property type="entry name" value="Helicase_C-like"/>
</dbReference>
<dbReference type="SMART" id="SM00490">
    <property type="entry name" value="HELICc"/>
    <property type="match status" value="1"/>
</dbReference>
<dbReference type="Gene3D" id="3.40.50.300">
    <property type="entry name" value="P-loop containing nucleotide triphosphate hydrolases"/>
    <property type="match status" value="3"/>
</dbReference>
<feature type="domain" description="Helicase C-terminal" evidence="15">
    <location>
        <begin position="426"/>
        <end position="584"/>
    </location>
</feature>
<evidence type="ECO:0000256" key="6">
    <source>
        <dbReference type="ARBA" id="ARBA00022769"/>
    </source>
</evidence>
<evidence type="ECO:0000313" key="17">
    <source>
        <dbReference type="Proteomes" id="UP000034231"/>
    </source>
</evidence>
<dbReference type="InterPro" id="IPR036876">
    <property type="entry name" value="UVR_dom_sf"/>
</dbReference>
<dbReference type="PANTHER" id="PTHR24029">
    <property type="entry name" value="UVRABC SYSTEM PROTEIN B"/>
    <property type="match status" value="1"/>
</dbReference>
<dbReference type="PANTHER" id="PTHR24029:SF0">
    <property type="entry name" value="UVRABC SYSTEM PROTEIN B"/>
    <property type="match status" value="1"/>
</dbReference>
<evidence type="ECO:0000256" key="9">
    <source>
        <dbReference type="ARBA" id="ARBA00023204"/>
    </source>
</evidence>
<evidence type="ECO:0000256" key="3">
    <source>
        <dbReference type="ARBA" id="ARBA00022490"/>
    </source>
</evidence>
<evidence type="ECO:0000256" key="12">
    <source>
        <dbReference type="RuleBase" id="RU003587"/>
    </source>
</evidence>
<evidence type="ECO:0000256" key="1">
    <source>
        <dbReference type="ARBA" id="ARBA00004496"/>
    </source>
</evidence>
<dbReference type="Pfam" id="PF02151">
    <property type="entry name" value="UVR"/>
    <property type="match status" value="1"/>
</dbReference>
<dbReference type="InterPro" id="IPR006935">
    <property type="entry name" value="Helicase/UvrB_N"/>
</dbReference>
<dbReference type="PROSITE" id="PS51194">
    <property type="entry name" value="HELICASE_CTER"/>
    <property type="match status" value="1"/>
</dbReference>
<dbReference type="GO" id="GO:0005737">
    <property type="term" value="C:cytoplasm"/>
    <property type="evidence" value="ECO:0007669"/>
    <property type="project" value="UniProtKB-SubCell"/>
</dbReference>
<keyword evidence="9 12" id="KW-0234">DNA repair</keyword>
<comment type="subunit">
    <text evidence="10 12">Forms a heterotetramer with UvrA during the search for lesions. Interacts with UvrC in an incision complex.</text>
</comment>
<dbReference type="GO" id="GO:0004518">
    <property type="term" value="F:nuclease activity"/>
    <property type="evidence" value="ECO:0007669"/>
    <property type="project" value="UniProtKB-KW"/>
</dbReference>
<dbReference type="GO" id="GO:0005524">
    <property type="term" value="F:ATP binding"/>
    <property type="evidence" value="ECO:0007669"/>
    <property type="project" value="UniProtKB-KW"/>
</dbReference>
<evidence type="ECO:0000256" key="2">
    <source>
        <dbReference type="ARBA" id="ARBA00008533"/>
    </source>
</evidence>
<comment type="subcellular location">
    <subcellularLocation>
        <location evidence="1 12">Cytoplasm</location>
    </subcellularLocation>
</comment>
<evidence type="ECO:0000256" key="11">
    <source>
        <dbReference type="ARBA" id="ARBA00029504"/>
    </source>
</evidence>
<dbReference type="GO" id="GO:0016887">
    <property type="term" value="F:ATP hydrolysis activity"/>
    <property type="evidence" value="ECO:0007669"/>
    <property type="project" value="InterPro"/>
</dbReference>
<dbReference type="NCBIfam" id="NF003673">
    <property type="entry name" value="PRK05298.1"/>
    <property type="match status" value="1"/>
</dbReference>
<dbReference type="Pfam" id="PF00271">
    <property type="entry name" value="Helicase_C"/>
    <property type="match status" value="1"/>
</dbReference>
<dbReference type="GO" id="GO:0006289">
    <property type="term" value="P:nucleotide-excision repair"/>
    <property type="evidence" value="ECO:0007669"/>
    <property type="project" value="InterPro"/>
</dbReference>
<evidence type="ECO:0000256" key="7">
    <source>
        <dbReference type="ARBA" id="ARBA00022840"/>
    </source>
</evidence>
<dbReference type="PATRIC" id="fig|1618488.3.peg.759"/>
<keyword evidence="8 12" id="KW-0267">Excision nuclease</keyword>
<evidence type="ECO:0000256" key="8">
    <source>
        <dbReference type="ARBA" id="ARBA00022881"/>
    </source>
</evidence>
<evidence type="ECO:0000313" key="16">
    <source>
        <dbReference type="EMBL" id="KKQ49569.1"/>
    </source>
</evidence>
<dbReference type="NCBIfam" id="TIGR00631">
    <property type="entry name" value="uvrb"/>
    <property type="match status" value="1"/>
</dbReference>